<feature type="binding site" evidence="3">
    <location>
        <position position="16"/>
    </location>
    <ligand>
        <name>Zn(2+)</name>
        <dbReference type="ChEBI" id="CHEBI:29105"/>
    </ligand>
</feature>
<dbReference type="GO" id="GO:0008657">
    <property type="term" value="F:DNA topoisomerase type II (double strand cut, ATP-hydrolyzing) inhibitor activity"/>
    <property type="evidence" value="ECO:0007669"/>
    <property type="project" value="UniProtKB-UniRule"/>
</dbReference>
<feature type="binding site" evidence="3">
    <location>
        <position position="13"/>
    </location>
    <ligand>
        <name>Zn(2+)</name>
        <dbReference type="ChEBI" id="CHEBI:29105"/>
    </ligand>
</feature>
<dbReference type="AlphaFoldDB" id="A2SD27"/>
<dbReference type="PANTHER" id="PTHR36150">
    <property type="entry name" value="DNA GYRASE INHIBITOR YACG"/>
    <property type="match status" value="1"/>
</dbReference>
<organism evidence="4 5">
    <name type="scientific">Methylibium petroleiphilum (strain ATCC BAA-1232 / LMG 22953 / PM1)</name>
    <dbReference type="NCBI Taxonomy" id="420662"/>
    <lineage>
        <taxon>Bacteria</taxon>
        <taxon>Pseudomonadati</taxon>
        <taxon>Pseudomonadota</taxon>
        <taxon>Betaproteobacteria</taxon>
        <taxon>Burkholderiales</taxon>
        <taxon>Sphaerotilaceae</taxon>
        <taxon>Methylibium</taxon>
    </lineage>
</organism>
<dbReference type="Proteomes" id="UP000000366">
    <property type="component" value="Chromosome"/>
</dbReference>
<dbReference type="RefSeq" id="WP_011828104.1">
    <property type="nucleotide sequence ID" value="NC_008825.1"/>
</dbReference>
<dbReference type="KEGG" id="mpt:Mpe_A0504"/>
<protein>
    <recommendedName>
        <fullName evidence="3">DNA gyrase inhibitor YacG</fullName>
    </recommendedName>
</protein>
<dbReference type="STRING" id="420662.Mpe_A0504"/>
<evidence type="ECO:0000313" key="5">
    <source>
        <dbReference type="Proteomes" id="UP000000366"/>
    </source>
</evidence>
<comment type="function">
    <text evidence="3">Inhibits all the catalytic activities of DNA gyrase by preventing its interaction with DNA. Acts by binding directly to the C-terminal domain of GyrB, which probably disrupts DNA binding by the gyrase.</text>
</comment>
<evidence type="ECO:0000256" key="1">
    <source>
        <dbReference type="ARBA" id="ARBA00022723"/>
    </source>
</evidence>
<dbReference type="GO" id="GO:0008270">
    <property type="term" value="F:zinc ion binding"/>
    <property type="evidence" value="ECO:0007669"/>
    <property type="project" value="UniProtKB-UniRule"/>
</dbReference>
<evidence type="ECO:0000313" key="4">
    <source>
        <dbReference type="EMBL" id="ABM93466.1"/>
    </source>
</evidence>
<comment type="subunit">
    <text evidence="3">Interacts with GyrB.</text>
</comment>
<dbReference type="HAMAP" id="MF_00649">
    <property type="entry name" value="DNA_gyrase_inhibitor_YacG"/>
    <property type="match status" value="1"/>
</dbReference>
<dbReference type="InterPro" id="IPR013088">
    <property type="entry name" value="Znf_NHR/GATA"/>
</dbReference>
<feature type="binding site" evidence="3">
    <location>
        <position position="32"/>
    </location>
    <ligand>
        <name>Zn(2+)</name>
        <dbReference type="ChEBI" id="CHEBI:29105"/>
    </ligand>
</feature>
<proteinExistence type="inferred from homology"/>
<dbReference type="GO" id="GO:0006355">
    <property type="term" value="P:regulation of DNA-templated transcription"/>
    <property type="evidence" value="ECO:0007669"/>
    <property type="project" value="InterPro"/>
</dbReference>
<dbReference type="eggNOG" id="COG3024">
    <property type="taxonomic scope" value="Bacteria"/>
</dbReference>
<gene>
    <name evidence="3" type="primary">yacG</name>
    <name evidence="4" type="ordered locus">Mpe_A0504</name>
</gene>
<sequence length="64" mass="7064">MTGSDIPPRTVRCPGCGQFSIYASTNPYRPFCSERCKNGDLGAWANERYRVEASPPVEGDDAEH</sequence>
<dbReference type="HOGENOM" id="CLU_178280_3_2_4"/>
<accession>A2SD27</accession>
<name>A2SD27_METPP</name>
<evidence type="ECO:0000256" key="2">
    <source>
        <dbReference type="ARBA" id="ARBA00022833"/>
    </source>
</evidence>
<feature type="binding site" evidence="3">
    <location>
        <position position="36"/>
    </location>
    <ligand>
        <name>Zn(2+)</name>
        <dbReference type="ChEBI" id="CHEBI:29105"/>
    </ligand>
</feature>
<keyword evidence="2 3" id="KW-0862">Zinc</keyword>
<dbReference type="InterPro" id="IPR005584">
    <property type="entry name" value="DNA_gyrase_inhibitor_YacG"/>
</dbReference>
<dbReference type="Pfam" id="PF03884">
    <property type="entry name" value="YacG"/>
    <property type="match status" value="1"/>
</dbReference>
<keyword evidence="5" id="KW-1185">Reference proteome</keyword>
<comment type="similarity">
    <text evidence="3">Belongs to the DNA gyrase inhibitor YacG family.</text>
</comment>
<dbReference type="EMBL" id="CP000555">
    <property type="protein sequence ID" value="ABM93466.1"/>
    <property type="molecule type" value="Genomic_DNA"/>
</dbReference>
<keyword evidence="1 3" id="KW-0479">Metal-binding</keyword>
<dbReference type="SUPFAM" id="SSF57716">
    <property type="entry name" value="Glucocorticoid receptor-like (DNA-binding domain)"/>
    <property type="match status" value="1"/>
</dbReference>
<dbReference type="PANTHER" id="PTHR36150:SF1">
    <property type="entry name" value="DNA GYRASE INHIBITOR YACG"/>
    <property type="match status" value="1"/>
</dbReference>
<evidence type="ECO:0000256" key="3">
    <source>
        <dbReference type="HAMAP-Rule" id="MF_00649"/>
    </source>
</evidence>
<dbReference type="Gene3D" id="3.30.50.10">
    <property type="entry name" value="Erythroid Transcription Factor GATA-1, subunit A"/>
    <property type="match status" value="1"/>
</dbReference>
<reference evidence="4 5" key="1">
    <citation type="journal article" date="2007" name="J. Bacteriol.">
        <title>Whole-genome analysis of the methyl tert-butyl ether-degrading beta-proteobacterium Methylibium petroleiphilum PM1.</title>
        <authorList>
            <person name="Kane S.R."/>
            <person name="Chakicherla A.Y."/>
            <person name="Chain P.S.G."/>
            <person name="Schmidt R."/>
            <person name="Shin M.W."/>
            <person name="Legler T.C."/>
            <person name="Scow K.M."/>
            <person name="Larimer F.W."/>
            <person name="Lucas S.M."/>
            <person name="Richardson P.M."/>
            <person name="Hristova K.R."/>
        </authorList>
    </citation>
    <scope>NUCLEOTIDE SEQUENCE [LARGE SCALE GENOMIC DNA]</scope>
    <source>
        <strain evidence="5">ATCC BAA-1232 / LMG 22953 / PM1</strain>
    </source>
</reference>
<comment type="cofactor">
    <cofactor evidence="3">
        <name>Zn(2+)</name>
        <dbReference type="ChEBI" id="CHEBI:29105"/>
    </cofactor>
    <text evidence="3">Binds 1 zinc ion.</text>
</comment>